<dbReference type="Pfam" id="PF12850">
    <property type="entry name" value="Metallophos_2"/>
    <property type="match status" value="1"/>
</dbReference>
<evidence type="ECO:0000256" key="2">
    <source>
        <dbReference type="RuleBase" id="RU362039"/>
    </source>
</evidence>
<dbReference type="KEGG" id="bliq:INP51_03315"/>
<comment type="similarity">
    <text evidence="1 2">Belongs to the metallophosphoesterase superfamily. YfcE family.</text>
</comment>
<gene>
    <name evidence="4" type="ORF">INP51_03315</name>
</gene>
<evidence type="ECO:0000313" key="5">
    <source>
        <dbReference type="Proteomes" id="UP000593601"/>
    </source>
</evidence>
<dbReference type="AlphaFoldDB" id="A0A7M2RI58"/>
<dbReference type="NCBIfam" id="TIGR00040">
    <property type="entry name" value="yfcE"/>
    <property type="match status" value="1"/>
</dbReference>
<dbReference type="SUPFAM" id="SSF56300">
    <property type="entry name" value="Metallo-dependent phosphatases"/>
    <property type="match status" value="1"/>
</dbReference>
<dbReference type="EC" id="3.1.4.-" evidence="2"/>
<protein>
    <recommendedName>
        <fullName evidence="2">Phosphoesterase</fullName>
        <ecNumber evidence="2">3.1.4.-</ecNumber>
    </recommendedName>
</protein>
<evidence type="ECO:0000256" key="1">
    <source>
        <dbReference type="ARBA" id="ARBA00008950"/>
    </source>
</evidence>
<dbReference type="Proteomes" id="UP000593601">
    <property type="component" value="Chromosome"/>
</dbReference>
<sequence>MKILIVSDTHGQAENLLRVLDRQGPVDCLIHCGDIEGQENYFRTLTDGPCYMVAGNSDWGTDLRRELEFSLDDYRVYLTHGNQFGVSLGTKQLRDEAKSRNMQFAMFGHTHRPLIEDADHLVLMNPGSLSYPRQLGRKPSYIVMEIDKNHEAHYQIRYLD</sequence>
<proteinExistence type="inferred from homology"/>
<accession>A0A7M2RI58</accession>
<dbReference type="GO" id="GO:0016787">
    <property type="term" value="F:hydrolase activity"/>
    <property type="evidence" value="ECO:0007669"/>
    <property type="project" value="UniProtKB-UniRule"/>
</dbReference>
<dbReference type="GO" id="GO:0046872">
    <property type="term" value="F:metal ion binding"/>
    <property type="evidence" value="ECO:0007669"/>
    <property type="project" value="UniProtKB-KW"/>
</dbReference>
<reference evidence="4 5" key="1">
    <citation type="submission" date="2020-10" db="EMBL/GenBank/DDBJ databases">
        <title>Blautia liquoris sp.nov., isolated from the mud in a fermentation cellar used for the production of Chinese strong-flavoured liquor.</title>
        <authorList>
            <person name="Lu L."/>
        </authorList>
    </citation>
    <scope>NUCLEOTIDE SEQUENCE [LARGE SCALE GENOMIC DNA]</scope>
    <source>
        <strain evidence="4 5">LZLJ-3</strain>
    </source>
</reference>
<dbReference type="RefSeq" id="WP_193736325.1">
    <property type="nucleotide sequence ID" value="NZ_CP063304.1"/>
</dbReference>
<feature type="domain" description="Calcineurin-like phosphoesterase" evidence="3">
    <location>
        <begin position="1"/>
        <end position="148"/>
    </location>
</feature>
<dbReference type="EMBL" id="CP063304">
    <property type="protein sequence ID" value="QOV20005.1"/>
    <property type="molecule type" value="Genomic_DNA"/>
</dbReference>
<dbReference type="InterPro" id="IPR029052">
    <property type="entry name" value="Metallo-depent_PP-like"/>
</dbReference>
<evidence type="ECO:0000313" key="4">
    <source>
        <dbReference type="EMBL" id="QOV20005.1"/>
    </source>
</evidence>
<keyword evidence="2" id="KW-0479">Metal-binding</keyword>
<dbReference type="InterPro" id="IPR000979">
    <property type="entry name" value="Phosphodiesterase_MJ0936/Vps29"/>
</dbReference>
<dbReference type="InterPro" id="IPR024654">
    <property type="entry name" value="Calcineurin-like_PHP_lpxH"/>
</dbReference>
<evidence type="ECO:0000259" key="3">
    <source>
        <dbReference type="Pfam" id="PF12850"/>
    </source>
</evidence>
<dbReference type="Gene3D" id="3.60.21.10">
    <property type="match status" value="1"/>
</dbReference>
<comment type="cofactor">
    <cofactor evidence="2">
        <name>a divalent metal cation</name>
        <dbReference type="ChEBI" id="CHEBI:60240"/>
    </cofactor>
</comment>
<name>A0A7M2RI58_9FIRM</name>
<keyword evidence="5" id="KW-1185">Reference proteome</keyword>
<organism evidence="4 5">
    <name type="scientific">Blautia liquoris</name>
    <dbReference type="NCBI Taxonomy" id="2779518"/>
    <lineage>
        <taxon>Bacteria</taxon>
        <taxon>Bacillati</taxon>
        <taxon>Bacillota</taxon>
        <taxon>Clostridia</taxon>
        <taxon>Lachnospirales</taxon>
        <taxon>Lachnospiraceae</taxon>
        <taxon>Blautia</taxon>
    </lineage>
</organism>
<dbReference type="PANTHER" id="PTHR11124">
    <property type="entry name" value="VACUOLAR SORTING PROTEIN VPS29"/>
    <property type="match status" value="1"/>
</dbReference>